<organism evidence="1 2">
    <name type="scientific">Naganishia adeliensis</name>
    <dbReference type="NCBI Taxonomy" id="92952"/>
    <lineage>
        <taxon>Eukaryota</taxon>
        <taxon>Fungi</taxon>
        <taxon>Dikarya</taxon>
        <taxon>Basidiomycota</taxon>
        <taxon>Agaricomycotina</taxon>
        <taxon>Tremellomycetes</taxon>
        <taxon>Filobasidiales</taxon>
        <taxon>Filobasidiaceae</taxon>
        <taxon>Naganishia</taxon>
    </lineage>
</organism>
<gene>
    <name evidence="1" type="ORF">QFC20_001527</name>
</gene>
<keyword evidence="2" id="KW-1185">Reference proteome</keyword>
<evidence type="ECO:0000313" key="2">
    <source>
        <dbReference type="Proteomes" id="UP001230649"/>
    </source>
</evidence>
<sequence length="793" mass="86137">MKTFQALQRACRASRSSTFQAQTLRALISSLPRKQLRLSTRISQTTPLLPRIPSRHYSLFAGDAGPASQSQEALAKLESEANASPEDVDKQVKLFKELVVSGAERAVVSRWETAIQSNPKSPLLASEEAFNLYLLSLSRTGQARNIVEAVRQRDSLLGSSVKSSGVLLPAASAPADAAILGSTATASAVDSNTTGIWNTLVSRIRGRVDDPQHQKQPAPAGANADTITISALDEIGARARPVHVVVEESRQLSGGRVVRSLLTTAFYAFCFLTIASLVLENSGLMKVGQQPTEFEPEDGKIVKFSDVHGVDEAKSELEEVVEFLRHPEKFSNLGGKLPKGVLLTGPPGTGKTMLARAVAGEAGVPFFFASGSSFDEVYVGVGQRRIRELFALARKRSPAIIFIDELDAVGSKRAGREAQHMRQTLNQLLVELDGFEESEGIVVIAATNFPDSLDPALVRPGRFDRNVVVPLPDVRGRVAILKHHMADVQFDVDVDPSIIARGTPGMSGADLRNLVNTAAIKASKEGSKHVTLSDFEWAKDRILMGAERKSHFVTPEGKKMTAYHEAGHALMALRTPGATQLHKVTVMPRGRALGITFQLPEADKDSYSRKEMTAFIDVALGGRAAEELIYGKDDTTTGCSSDLERATQVAGSMVKHYGFSEKIGLVAHSNEDFQYLSGARKDEIESETRRFIDDGWKRTVSTLQNNMDDLHTLANALVEYETLNLDEVKAVLRGEKLDRGEALLSAGTKQKAAKDGKKDKQGKKTAELAGAPIYGDLDLAKSRQQSHEQREQQ</sequence>
<evidence type="ECO:0000313" key="1">
    <source>
        <dbReference type="EMBL" id="KAJ9114384.1"/>
    </source>
</evidence>
<dbReference type="Proteomes" id="UP001230649">
    <property type="component" value="Unassembled WGS sequence"/>
</dbReference>
<comment type="caution">
    <text evidence="1">The sequence shown here is derived from an EMBL/GenBank/DDBJ whole genome shotgun (WGS) entry which is preliminary data.</text>
</comment>
<reference evidence="1" key="1">
    <citation type="submission" date="2023-04" db="EMBL/GenBank/DDBJ databases">
        <title>Draft Genome sequencing of Naganishia species isolated from polar environments using Oxford Nanopore Technology.</title>
        <authorList>
            <person name="Leo P."/>
            <person name="Venkateswaran K."/>
        </authorList>
    </citation>
    <scope>NUCLEOTIDE SEQUENCE</scope>
    <source>
        <strain evidence="1">MNA-CCFEE 5262</strain>
    </source>
</reference>
<protein>
    <submittedName>
        <fullName evidence="1">Uncharacterized protein</fullName>
    </submittedName>
</protein>
<dbReference type="EMBL" id="JASBWS010000009">
    <property type="protein sequence ID" value="KAJ9114384.1"/>
    <property type="molecule type" value="Genomic_DNA"/>
</dbReference>
<name>A0ACC2WRJ3_9TREE</name>
<accession>A0ACC2WRJ3</accession>
<proteinExistence type="predicted"/>